<dbReference type="GO" id="GO:0000272">
    <property type="term" value="P:polysaccharide catabolic process"/>
    <property type="evidence" value="ECO:0007669"/>
    <property type="project" value="InterPro"/>
</dbReference>
<dbReference type="InterPro" id="IPR002102">
    <property type="entry name" value="Cohesin_dom"/>
</dbReference>
<accession>A0A1F2PCU4</accession>
<comment type="caution">
    <text evidence="2">The sequence shown here is derived from an EMBL/GenBank/DDBJ whole genome shotgun (WGS) entry which is preliminary data.</text>
</comment>
<dbReference type="Gene3D" id="1.10.1330.10">
    <property type="entry name" value="Dockerin domain"/>
    <property type="match status" value="1"/>
</dbReference>
<dbReference type="SUPFAM" id="SSF63446">
    <property type="entry name" value="Type I dockerin domain"/>
    <property type="match status" value="1"/>
</dbReference>
<name>A0A1F2PCU4_9EURY</name>
<proteinExistence type="predicted"/>
<dbReference type="SUPFAM" id="SSF49384">
    <property type="entry name" value="Carbohydrate-binding domain"/>
    <property type="match status" value="1"/>
</dbReference>
<sequence>MREILTTFIVALCSIGVLSVSTALGGPIVSVDPPDLNGLKGETFTVNITIDPQGEAIYGAQYDLYFDPAVLQVVSQTKGDFLTQDGASSIEIVNTFNNTIGRLEYSETRIGTSDGVTGAGVLAMITFNLTNCGSSDLTLSNVILANTSAQPISGVRLNNSTVHGLIRGDLAPYPDGNCVLNMGDVIRLLNYIHDEEKYPVNEYLADLNLDGEIDVDDVMLLLSYVGEEE</sequence>
<dbReference type="InterPro" id="IPR008965">
    <property type="entry name" value="CBM2/CBM3_carb-bd_dom_sf"/>
</dbReference>
<feature type="domain" description="Cohesin" evidence="1">
    <location>
        <begin position="34"/>
        <end position="155"/>
    </location>
</feature>
<dbReference type="InterPro" id="IPR036439">
    <property type="entry name" value="Dockerin_dom_sf"/>
</dbReference>
<reference evidence="2" key="1">
    <citation type="submission" date="2016-05" db="EMBL/GenBank/DDBJ databases">
        <title>Microbial consortia oxidize butane by reversing methanogenesis.</title>
        <authorList>
            <person name="Laso-Perez R."/>
            <person name="Richter M."/>
            <person name="Wegener G."/>
            <person name="Musat F."/>
        </authorList>
    </citation>
    <scope>NUCLEOTIDE SEQUENCE [LARGE SCALE GENOMIC DNA]</scope>
    <source>
        <strain evidence="2">BOX2</strain>
    </source>
</reference>
<dbReference type="STRING" id="1838285.SCAL_000177"/>
<protein>
    <submittedName>
        <fullName evidence="2">Secreted protein containing Cellulosome anchoring protein, cohesin region domain protein</fullName>
    </submittedName>
</protein>
<evidence type="ECO:0000259" key="1">
    <source>
        <dbReference type="Pfam" id="PF00963"/>
    </source>
</evidence>
<dbReference type="Proteomes" id="UP000186940">
    <property type="component" value="Unassembled WGS sequence"/>
</dbReference>
<evidence type="ECO:0000313" key="3">
    <source>
        <dbReference type="Proteomes" id="UP000186940"/>
    </source>
</evidence>
<dbReference type="GO" id="GO:0030246">
    <property type="term" value="F:carbohydrate binding"/>
    <property type="evidence" value="ECO:0007669"/>
    <property type="project" value="InterPro"/>
</dbReference>
<evidence type="ECO:0000313" key="2">
    <source>
        <dbReference type="EMBL" id="OFV68501.1"/>
    </source>
</evidence>
<organism evidence="2 3">
    <name type="scientific">Candidatus Syntropharchaeum caldarium</name>
    <dbReference type="NCBI Taxonomy" id="1838285"/>
    <lineage>
        <taxon>Archaea</taxon>
        <taxon>Methanobacteriati</taxon>
        <taxon>Methanobacteriota</taxon>
        <taxon>Stenosarchaea group</taxon>
        <taxon>Methanomicrobia</taxon>
        <taxon>Methanosarcinales</taxon>
        <taxon>ANME-2 cluster</taxon>
        <taxon>Candidatus Syntropharchaeum</taxon>
    </lineage>
</organism>
<gene>
    <name evidence="2" type="ORF">SCAL_000177</name>
</gene>
<dbReference type="EMBL" id="LYOS01000001">
    <property type="protein sequence ID" value="OFV68501.1"/>
    <property type="molecule type" value="Genomic_DNA"/>
</dbReference>
<dbReference type="Pfam" id="PF00963">
    <property type="entry name" value="Cohesin"/>
    <property type="match status" value="1"/>
</dbReference>
<dbReference type="AlphaFoldDB" id="A0A1F2PCU4"/>
<dbReference type="CDD" id="cd08547">
    <property type="entry name" value="Type_II_cohesin"/>
    <property type="match status" value="1"/>
</dbReference>
<keyword evidence="3" id="KW-1185">Reference proteome</keyword>
<dbReference type="Gene3D" id="2.60.40.680">
    <property type="match status" value="1"/>
</dbReference>